<evidence type="ECO:0000313" key="4">
    <source>
        <dbReference type="EMBL" id="KAE8270370.1"/>
    </source>
</evidence>
<dbReference type="Pfam" id="PF00004">
    <property type="entry name" value="AAA"/>
    <property type="match status" value="1"/>
</dbReference>
<dbReference type="AlphaFoldDB" id="A0A8X7NE58"/>
<protein>
    <recommendedName>
        <fullName evidence="3">AAA+ ATPase domain-containing protein</fullName>
    </recommendedName>
</protein>
<keyword evidence="1" id="KW-0067">ATP-binding</keyword>
<dbReference type="PANTHER" id="PTHR23077:SF132">
    <property type="entry name" value="ATP-DEPENDENT ZN PROTEASE"/>
    <property type="match status" value="1"/>
</dbReference>
<dbReference type="GO" id="GO:1990275">
    <property type="term" value="F:preribosome binding"/>
    <property type="evidence" value="ECO:0007669"/>
    <property type="project" value="TreeGrafter"/>
</dbReference>
<evidence type="ECO:0000256" key="2">
    <source>
        <dbReference type="SAM" id="MobiDB-lite"/>
    </source>
</evidence>
<dbReference type="PANTHER" id="PTHR23077">
    <property type="entry name" value="AAA-FAMILY ATPASE"/>
    <property type="match status" value="1"/>
</dbReference>
<evidence type="ECO:0000313" key="5">
    <source>
        <dbReference type="Proteomes" id="UP000078113"/>
    </source>
</evidence>
<dbReference type="InterPro" id="IPR050168">
    <property type="entry name" value="AAA_ATPase_domain"/>
</dbReference>
<dbReference type="InterPro" id="IPR003593">
    <property type="entry name" value="AAA+_ATPase"/>
</dbReference>
<dbReference type="GO" id="GO:0016887">
    <property type="term" value="F:ATP hydrolysis activity"/>
    <property type="evidence" value="ECO:0007669"/>
    <property type="project" value="InterPro"/>
</dbReference>
<dbReference type="EMBL" id="LWDG02000053">
    <property type="protein sequence ID" value="KAE8270370.1"/>
    <property type="molecule type" value="Genomic_DNA"/>
</dbReference>
<feature type="compositionally biased region" description="Acidic residues" evidence="2">
    <location>
        <begin position="417"/>
        <end position="426"/>
    </location>
</feature>
<gene>
    <name evidence="4" type="ORF">A4X09_0g1975</name>
</gene>
<dbReference type="GO" id="GO:0042254">
    <property type="term" value="P:ribosome biogenesis"/>
    <property type="evidence" value="ECO:0007669"/>
    <property type="project" value="TreeGrafter"/>
</dbReference>
<feature type="domain" description="AAA+ ATPase" evidence="3">
    <location>
        <begin position="219"/>
        <end position="345"/>
    </location>
</feature>
<dbReference type="Proteomes" id="UP000078113">
    <property type="component" value="Unassembled WGS sequence"/>
</dbReference>
<sequence>MTQWIPEGWNETIEDKGDNVHFRLWNTLRAAFPSHQLVSTLIPLELIEYLHEEKLLPGKDAATFAPGQHSLLRPPCEVSQEEGRQLVRQARSRTEIVLEPSNVQFEVEYKGTTIQLYLASWYIHRGGSNRVAWFALFEGKDDIAGRALFINTYKWQNLPRKQLWVYTGTFQKSKNLYKDVTNVDPNDLVLPQRLLDRLRRDTKTFFQSRALYAALNAPWKRGVLLLGPPGNGKTATIKAVIRDCINSASVIYARQLTDCRGSYESGITQLFAKARSTAPCLLVLEDLDSMVDSKARAFFLNELDGFQANEGVLILGTTNHADKLDDALLNRPSRFDQKFMFELPDQDLRRRFILKWLQERVGPKRLYYDTEIKDVDTLARILADLTEGWSFAFLKELFISYLLRLASEQVTAVANQDDLEPEETEAQDDKKSNEISQMDFSQLKAPISVLLEQVGELSTQVKQDNDIDSKVEGVGTTRIRNGNAKRNGD</sequence>
<feature type="region of interest" description="Disordered" evidence="2">
    <location>
        <begin position="416"/>
        <end position="435"/>
    </location>
</feature>
<reference evidence="4" key="2">
    <citation type="journal article" date="2019" name="IMA Fungus">
        <title>Genome sequencing and comparison of five Tilletia species to identify candidate genes for the detection of regulated species infecting wheat.</title>
        <authorList>
            <person name="Nguyen H.D.T."/>
            <person name="Sultana T."/>
            <person name="Kesanakurti P."/>
            <person name="Hambleton S."/>
        </authorList>
    </citation>
    <scope>NUCLEOTIDE SEQUENCE</scope>
    <source>
        <strain evidence="4">DAOMC 236422</strain>
    </source>
</reference>
<feature type="region of interest" description="Disordered" evidence="2">
    <location>
        <begin position="468"/>
        <end position="489"/>
    </location>
</feature>
<dbReference type="GO" id="GO:0005524">
    <property type="term" value="F:ATP binding"/>
    <property type="evidence" value="ECO:0007669"/>
    <property type="project" value="UniProtKB-KW"/>
</dbReference>
<evidence type="ECO:0000259" key="3">
    <source>
        <dbReference type="SMART" id="SM00382"/>
    </source>
</evidence>
<dbReference type="SUPFAM" id="SSF52540">
    <property type="entry name" value="P-loop containing nucleoside triphosphate hydrolases"/>
    <property type="match status" value="1"/>
</dbReference>
<dbReference type="InterPro" id="IPR027417">
    <property type="entry name" value="P-loop_NTPase"/>
</dbReference>
<organism evidence="4 5">
    <name type="scientific">Tilletia walkeri</name>
    <dbReference type="NCBI Taxonomy" id="117179"/>
    <lineage>
        <taxon>Eukaryota</taxon>
        <taxon>Fungi</taxon>
        <taxon>Dikarya</taxon>
        <taxon>Basidiomycota</taxon>
        <taxon>Ustilaginomycotina</taxon>
        <taxon>Exobasidiomycetes</taxon>
        <taxon>Tilletiales</taxon>
        <taxon>Tilletiaceae</taxon>
        <taxon>Tilletia</taxon>
    </lineage>
</organism>
<dbReference type="PROSITE" id="PS00674">
    <property type="entry name" value="AAA"/>
    <property type="match status" value="1"/>
</dbReference>
<accession>A0A8X7NE58</accession>
<dbReference type="Gene3D" id="3.40.50.300">
    <property type="entry name" value="P-loop containing nucleotide triphosphate hydrolases"/>
    <property type="match status" value="1"/>
</dbReference>
<keyword evidence="1" id="KW-0547">Nucleotide-binding</keyword>
<keyword evidence="5" id="KW-1185">Reference proteome</keyword>
<dbReference type="Gene3D" id="1.10.8.60">
    <property type="match status" value="1"/>
</dbReference>
<proteinExistence type="inferred from homology"/>
<dbReference type="GO" id="GO:0005634">
    <property type="term" value="C:nucleus"/>
    <property type="evidence" value="ECO:0007669"/>
    <property type="project" value="TreeGrafter"/>
</dbReference>
<reference evidence="4" key="1">
    <citation type="submission" date="2016-04" db="EMBL/GenBank/DDBJ databases">
        <authorList>
            <person name="Nguyen H.D."/>
            <person name="Samba Siva P."/>
            <person name="Cullis J."/>
            <person name="Levesque C.A."/>
            <person name="Hambleton S."/>
        </authorList>
    </citation>
    <scope>NUCLEOTIDE SEQUENCE</scope>
    <source>
        <strain evidence="4">DAOMC 236422</strain>
    </source>
</reference>
<name>A0A8X7NE58_9BASI</name>
<comment type="similarity">
    <text evidence="1">Belongs to the AAA ATPase family.</text>
</comment>
<comment type="caution">
    <text evidence="4">The sequence shown here is derived from an EMBL/GenBank/DDBJ whole genome shotgun (WGS) entry which is preliminary data.</text>
</comment>
<dbReference type="InterPro" id="IPR003960">
    <property type="entry name" value="ATPase_AAA_CS"/>
</dbReference>
<dbReference type="SMART" id="SM00382">
    <property type="entry name" value="AAA"/>
    <property type="match status" value="1"/>
</dbReference>
<evidence type="ECO:0000256" key="1">
    <source>
        <dbReference type="RuleBase" id="RU003651"/>
    </source>
</evidence>
<dbReference type="InterPro" id="IPR003959">
    <property type="entry name" value="ATPase_AAA_core"/>
</dbReference>
<dbReference type="GO" id="GO:0003723">
    <property type="term" value="F:RNA binding"/>
    <property type="evidence" value="ECO:0007669"/>
    <property type="project" value="TreeGrafter"/>
</dbReference>